<keyword evidence="4" id="KW-1185">Reference proteome</keyword>
<feature type="region of interest" description="Disordered" evidence="1">
    <location>
        <begin position="28"/>
        <end position="79"/>
    </location>
</feature>
<dbReference type="Proteomes" id="UP001206692">
    <property type="component" value="Unassembled WGS sequence"/>
</dbReference>
<feature type="compositionally biased region" description="Polar residues" evidence="1">
    <location>
        <begin position="70"/>
        <end position="79"/>
    </location>
</feature>
<feature type="region of interest" description="Disordered" evidence="1">
    <location>
        <begin position="243"/>
        <end position="364"/>
    </location>
</feature>
<feature type="region of interest" description="Disordered" evidence="1">
    <location>
        <begin position="154"/>
        <end position="179"/>
    </location>
</feature>
<comment type="caution">
    <text evidence="3">The sequence shown here is derived from an EMBL/GenBank/DDBJ whole genome shotgun (WGS) entry which is preliminary data.</text>
</comment>
<name>A0ABT1SQM1_9FIRM</name>
<sequence length="364" mass="38581">MRFCTNCGSKLAEGDVFCTHCGSKVEASMGAAKPKSRPTPPAQKVRHSRPVSAPQTGAAVTAKGPEHTPQEVSGTASSAQAELQKARDILFPSGAIPDYTAALVHLIEAKKMGAASPELDQLMLANQLYRTLDMLQKTQVLSHPELLQFPEMANMASPDSRGGAQRAQSDYSRNAKDGSSNQAANYMKAAAVGAVTGAVAQAATRAIMGNTAAASSGAPAHYVPVTDADMLTLMSDGGLGRGTAGPITDDYSPIPTVEAADNMTDMPYTGTDATSYVTRNDDDDSESYDDSDYDDADSSDYDSEGDYEDSDDGDSSDYDSEGDYEDSDDYDDSSDDIFDDDDEKSSISFFDDDDDGGSFFDDLF</sequence>
<feature type="domain" description="Zinc-ribbon" evidence="2">
    <location>
        <begin position="3"/>
        <end position="25"/>
    </location>
</feature>
<dbReference type="Pfam" id="PF13240">
    <property type="entry name" value="Zn_Ribbon_1"/>
    <property type="match status" value="1"/>
</dbReference>
<accession>A0ABT1SQM1</accession>
<dbReference type="InterPro" id="IPR026870">
    <property type="entry name" value="Zinc_ribbon_dom"/>
</dbReference>
<evidence type="ECO:0000259" key="2">
    <source>
        <dbReference type="Pfam" id="PF13240"/>
    </source>
</evidence>
<protein>
    <submittedName>
        <fullName evidence="3">Zinc ribbon domain-containing protein</fullName>
    </submittedName>
</protein>
<evidence type="ECO:0000313" key="3">
    <source>
        <dbReference type="EMBL" id="MCQ5342025.1"/>
    </source>
</evidence>
<evidence type="ECO:0000256" key="1">
    <source>
        <dbReference type="SAM" id="MobiDB-lite"/>
    </source>
</evidence>
<feature type="compositionally biased region" description="Acidic residues" evidence="1">
    <location>
        <begin position="281"/>
        <end position="343"/>
    </location>
</feature>
<gene>
    <name evidence="3" type="ORF">NE675_03090</name>
</gene>
<feature type="compositionally biased region" description="Polar residues" evidence="1">
    <location>
        <begin position="166"/>
        <end position="179"/>
    </location>
</feature>
<organism evidence="3 4">
    <name type="scientific">Megasphaera massiliensis</name>
    <dbReference type="NCBI Taxonomy" id="1232428"/>
    <lineage>
        <taxon>Bacteria</taxon>
        <taxon>Bacillati</taxon>
        <taxon>Bacillota</taxon>
        <taxon>Negativicutes</taxon>
        <taxon>Veillonellales</taxon>
        <taxon>Veillonellaceae</taxon>
        <taxon>Megasphaera</taxon>
    </lineage>
</organism>
<proteinExistence type="predicted"/>
<dbReference type="EMBL" id="JANGEW010000003">
    <property type="protein sequence ID" value="MCQ5342025.1"/>
    <property type="molecule type" value="Genomic_DNA"/>
</dbReference>
<reference evidence="3 4" key="1">
    <citation type="submission" date="2022-06" db="EMBL/GenBank/DDBJ databases">
        <title>Isolation of gut microbiota from human fecal samples.</title>
        <authorList>
            <person name="Pamer E.G."/>
            <person name="Barat B."/>
            <person name="Waligurski E."/>
            <person name="Medina S."/>
            <person name="Paddock L."/>
            <person name="Mostad J."/>
        </authorList>
    </citation>
    <scope>NUCLEOTIDE SEQUENCE [LARGE SCALE GENOMIC DNA]</scope>
    <source>
        <strain evidence="3 4">DFI.1.1</strain>
    </source>
</reference>
<evidence type="ECO:0000313" key="4">
    <source>
        <dbReference type="Proteomes" id="UP001206692"/>
    </source>
</evidence>
<dbReference type="RefSeq" id="WP_062411417.1">
    <property type="nucleotide sequence ID" value="NZ_JAJCIO010000003.1"/>
</dbReference>